<organism evidence="3 4">
    <name type="scientific">Coptis chinensis</name>
    <dbReference type="NCBI Taxonomy" id="261450"/>
    <lineage>
        <taxon>Eukaryota</taxon>
        <taxon>Viridiplantae</taxon>
        <taxon>Streptophyta</taxon>
        <taxon>Embryophyta</taxon>
        <taxon>Tracheophyta</taxon>
        <taxon>Spermatophyta</taxon>
        <taxon>Magnoliopsida</taxon>
        <taxon>Ranunculales</taxon>
        <taxon>Ranunculaceae</taxon>
        <taxon>Coptidoideae</taxon>
        <taxon>Coptis</taxon>
    </lineage>
</organism>
<dbReference type="Proteomes" id="UP000631114">
    <property type="component" value="Unassembled WGS sequence"/>
</dbReference>
<dbReference type="AlphaFoldDB" id="A0A835IAE0"/>
<evidence type="ECO:0000313" key="4">
    <source>
        <dbReference type="Proteomes" id="UP000631114"/>
    </source>
</evidence>
<dbReference type="GO" id="GO:0005388">
    <property type="term" value="F:P-type calcium transporter activity"/>
    <property type="evidence" value="ECO:0007669"/>
    <property type="project" value="TreeGrafter"/>
</dbReference>
<dbReference type="PANTHER" id="PTHR24093">
    <property type="entry name" value="CATION TRANSPORTING ATPASE"/>
    <property type="match status" value="1"/>
</dbReference>
<proteinExistence type="predicted"/>
<keyword evidence="4" id="KW-1185">Reference proteome</keyword>
<reference evidence="3 4" key="1">
    <citation type="submission" date="2020-10" db="EMBL/GenBank/DDBJ databases">
        <title>The Coptis chinensis genome and diversification of protoberbering-type alkaloids.</title>
        <authorList>
            <person name="Wang B."/>
            <person name="Shu S."/>
            <person name="Song C."/>
            <person name="Liu Y."/>
        </authorList>
    </citation>
    <scope>NUCLEOTIDE SEQUENCE [LARGE SCALE GENOMIC DNA]</scope>
    <source>
        <strain evidence="3">HL-2020</strain>
        <tissue evidence="3">Leaf</tissue>
    </source>
</reference>
<name>A0A835IAE0_9MAGN</name>
<comment type="caution">
    <text evidence="3">The sequence shown here is derived from an EMBL/GenBank/DDBJ whole genome shotgun (WGS) entry which is preliminary data.</text>
</comment>
<dbReference type="SUPFAM" id="SSF81665">
    <property type="entry name" value="Calcium ATPase, transmembrane domain M"/>
    <property type="match status" value="1"/>
</dbReference>
<evidence type="ECO:0000313" key="3">
    <source>
        <dbReference type="EMBL" id="KAF9613234.1"/>
    </source>
</evidence>
<dbReference type="PANTHER" id="PTHR24093:SF529">
    <property type="entry name" value="CALCIUM-TRANSPORTING ATPASE"/>
    <property type="match status" value="1"/>
</dbReference>
<dbReference type="InterPro" id="IPR023298">
    <property type="entry name" value="ATPase_P-typ_TM_dom_sf"/>
</dbReference>
<feature type="transmembrane region" description="Helical" evidence="2">
    <location>
        <begin position="65"/>
        <end position="87"/>
    </location>
</feature>
<keyword evidence="1" id="KW-0460">Magnesium</keyword>
<dbReference type="GO" id="GO:0005886">
    <property type="term" value="C:plasma membrane"/>
    <property type="evidence" value="ECO:0007669"/>
    <property type="project" value="TreeGrafter"/>
</dbReference>
<dbReference type="OrthoDB" id="3352408at2759"/>
<protein>
    <submittedName>
        <fullName evidence="3">Uncharacterized protein</fullName>
    </submittedName>
</protein>
<keyword evidence="2" id="KW-0812">Transmembrane</keyword>
<dbReference type="EMBL" id="JADFTS010000003">
    <property type="protein sequence ID" value="KAF9613234.1"/>
    <property type="molecule type" value="Genomic_DNA"/>
</dbReference>
<keyword evidence="2" id="KW-1133">Transmembrane helix</keyword>
<dbReference type="Gene3D" id="1.20.1110.10">
    <property type="entry name" value="Calcium-transporting ATPase, transmembrane domain"/>
    <property type="match status" value="1"/>
</dbReference>
<sequence length="115" mass="12755">MMRPHCKSNLNGVATIIGKIGLFFFCCYLCGVGTRSIYQEDATGNHLESVRRRCITNAGVFSRQLTIVVVLVRGTSPLAVTLSLAFAMKKMMNDKALVRHLAVCETMGSRHNHLR</sequence>
<accession>A0A835IAE0</accession>
<gene>
    <name evidence="3" type="ORF">IFM89_006335</name>
</gene>
<evidence type="ECO:0000256" key="2">
    <source>
        <dbReference type="SAM" id="Phobius"/>
    </source>
</evidence>
<keyword evidence="2" id="KW-0472">Membrane</keyword>
<feature type="transmembrane region" description="Helical" evidence="2">
    <location>
        <begin position="12"/>
        <end position="38"/>
    </location>
</feature>
<evidence type="ECO:0000256" key="1">
    <source>
        <dbReference type="ARBA" id="ARBA00022842"/>
    </source>
</evidence>